<comment type="similarity">
    <text evidence="1">Belongs to the 'phage' integrase family.</text>
</comment>
<evidence type="ECO:0000256" key="1">
    <source>
        <dbReference type="ARBA" id="ARBA00008857"/>
    </source>
</evidence>
<name>L1KTS0_9ACTN</name>
<evidence type="ECO:0000259" key="7">
    <source>
        <dbReference type="PROSITE" id="PS51900"/>
    </source>
</evidence>
<dbReference type="InterPro" id="IPR010998">
    <property type="entry name" value="Integrase_recombinase_N"/>
</dbReference>
<dbReference type="CDD" id="cd01189">
    <property type="entry name" value="INT_ICEBs1_C_like"/>
    <property type="match status" value="1"/>
</dbReference>
<dbReference type="GO" id="GO:0003677">
    <property type="term" value="F:DNA binding"/>
    <property type="evidence" value="ECO:0007669"/>
    <property type="project" value="UniProtKB-UniRule"/>
</dbReference>
<feature type="domain" description="Tyr recombinase" evidence="6">
    <location>
        <begin position="247"/>
        <end position="465"/>
    </location>
</feature>
<dbReference type="RefSeq" id="WP_009321752.1">
    <property type="nucleotide sequence ID" value="NZ_AEJC01000390.1"/>
</dbReference>
<protein>
    <submittedName>
        <fullName evidence="8">Site-specific recombinase, phage integrase family</fullName>
    </submittedName>
</protein>
<evidence type="ECO:0000256" key="5">
    <source>
        <dbReference type="SAM" id="MobiDB-lite"/>
    </source>
</evidence>
<proteinExistence type="inferred from homology"/>
<accession>L1KTS0</accession>
<evidence type="ECO:0000313" key="9">
    <source>
        <dbReference type="Proteomes" id="UP000010411"/>
    </source>
</evidence>
<dbReference type="InterPro" id="IPR011010">
    <property type="entry name" value="DNA_brk_join_enz"/>
</dbReference>
<evidence type="ECO:0000256" key="4">
    <source>
        <dbReference type="PROSITE-ProRule" id="PRU01248"/>
    </source>
</evidence>
<reference evidence="8 9" key="1">
    <citation type="submission" date="2012-11" db="EMBL/GenBank/DDBJ databases">
        <authorList>
            <person name="Huguet-Tapia J.C."/>
            <person name="Durkin A.S."/>
            <person name="Pettis G.S."/>
            <person name="Badger J.H."/>
        </authorList>
    </citation>
    <scope>NUCLEOTIDE SEQUENCE [LARGE SCALE GENOMIC DNA]</scope>
    <source>
        <strain evidence="8 9">91-03</strain>
    </source>
</reference>
<dbReference type="PROSITE" id="PS51898">
    <property type="entry name" value="TYR_RECOMBINASE"/>
    <property type="match status" value="1"/>
</dbReference>
<comment type="caution">
    <text evidence="8">The sequence shown here is derived from an EMBL/GenBank/DDBJ whole genome shotgun (WGS) entry which is preliminary data.</text>
</comment>
<evidence type="ECO:0000256" key="3">
    <source>
        <dbReference type="ARBA" id="ARBA00023172"/>
    </source>
</evidence>
<dbReference type="EMBL" id="AEJC01000390">
    <property type="protein sequence ID" value="EKX64216.1"/>
    <property type="molecule type" value="Genomic_DNA"/>
</dbReference>
<dbReference type="SUPFAM" id="SSF56349">
    <property type="entry name" value="DNA breaking-rejoining enzymes"/>
    <property type="match status" value="1"/>
</dbReference>
<dbReference type="Pfam" id="PF00589">
    <property type="entry name" value="Phage_integrase"/>
    <property type="match status" value="1"/>
</dbReference>
<dbReference type="PANTHER" id="PTHR30349:SF64">
    <property type="entry name" value="PROPHAGE INTEGRASE INTD-RELATED"/>
    <property type="match status" value="1"/>
</dbReference>
<dbReference type="Gene3D" id="1.10.150.130">
    <property type="match status" value="1"/>
</dbReference>
<feature type="region of interest" description="Disordered" evidence="5">
    <location>
        <begin position="1"/>
        <end position="25"/>
    </location>
</feature>
<dbReference type="GO" id="GO:0006310">
    <property type="term" value="P:DNA recombination"/>
    <property type="evidence" value="ECO:0007669"/>
    <property type="project" value="UniProtKB-KW"/>
</dbReference>
<dbReference type="InterPro" id="IPR050090">
    <property type="entry name" value="Tyrosine_recombinase_XerCD"/>
</dbReference>
<keyword evidence="9" id="KW-1185">Reference proteome</keyword>
<dbReference type="AlphaFoldDB" id="L1KTS0"/>
<feature type="domain" description="Core-binding (CB)" evidence="7">
    <location>
        <begin position="147"/>
        <end position="229"/>
    </location>
</feature>
<feature type="compositionally biased region" description="Low complexity" evidence="5">
    <location>
        <begin position="7"/>
        <end position="17"/>
    </location>
</feature>
<sequence>MDHVPTSAEGVSASSEEGLADSMARGAARQGGSTFVEKSGLVMNVLLGCGVAVHGFEHGRGEGSGAWVASVFQKCKRDVRDRNYPCERPGCRHGWTVRYREPGGRRGRQWERSFPRRVGPDGADAFAVSVENDKEAGVAFDPVRGALPLSVWAREWLDGRAIAESTRRNYEGFIRKHLVPRLGQKTLAGLARRDFERFAKDVYASGAGLAASTVNDRMVMVAAMLEAAVVDKRIPDNPARGVRISRARPLAVDEDEIPTPGEVDLIAKHIAPQYRLTVYLQSGTGLRPSEALAFSSECRRTGFVRIRWQVSAKAHRADCRTAFVPCKNRVEGEYRDVPTAPFIDQEIDAHLARWAPVPVVFTGRKGKRRRLEVFFAPRQRGKGAMPTASIYGYHFKKACRLAGLVDADGKAKYTPRSLRHFFASIALAHGVPVHEVSRWLGHRSVKATVDIYGHLVPRAWRRCREVLQNAMRPVPLDTGIQPEEAASPGSCIQAA</sequence>
<evidence type="ECO:0000313" key="8">
    <source>
        <dbReference type="EMBL" id="EKX64216.1"/>
    </source>
</evidence>
<dbReference type="InterPro" id="IPR013762">
    <property type="entry name" value="Integrase-like_cat_sf"/>
</dbReference>
<dbReference type="PANTHER" id="PTHR30349">
    <property type="entry name" value="PHAGE INTEGRASE-RELATED"/>
    <property type="match status" value="1"/>
</dbReference>
<dbReference type="Proteomes" id="UP000010411">
    <property type="component" value="Unassembled WGS sequence"/>
</dbReference>
<dbReference type="PROSITE" id="PS51900">
    <property type="entry name" value="CB"/>
    <property type="match status" value="1"/>
</dbReference>
<evidence type="ECO:0000259" key="6">
    <source>
        <dbReference type="PROSITE" id="PS51898"/>
    </source>
</evidence>
<dbReference type="GO" id="GO:0015074">
    <property type="term" value="P:DNA integration"/>
    <property type="evidence" value="ECO:0007669"/>
    <property type="project" value="InterPro"/>
</dbReference>
<keyword evidence="3" id="KW-0233">DNA recombination</keyword>
<organism evidence="8 9">
    <name type="scientific">Streptomyces ipomoeae 91-03</name>
    <dbReference type="NCBI Taxonomy" id="698759"/>
    <lineage>
        <taxon>Bacteria</taxon>
        <taxon>Bacillati</taxon>
        <taxon>Actinomycetota</taxon>
        <taxon>Actinomycetes</taxon>
        <taxon>Kitasatosporales</taxon>
        <taxon>Streptomycetaceae</taxon>
        <taxon>Streptomyces</taxon>
    </lineage>
</organism>
<dbReference type="InterPro" id="IPR002104">
    <property type="entry name" value="Integrase_catalytic"/>
</dbReference>
<dbReference type="PATRIC" id="fig|698759.3.peg.5131"/>
<keyword evidence="2 4" id="KW-0238">DNA-binding</keyword>
<evidence type="ECO:0000256" key="2">
    <source>
        <dbReference type="ARBA" id="ARBA00023125"/>
    </source>
</evidence>
<dbReference type="Gene3D" id="1.10.443.10">
    <property type="entry name" value="Intergrase catalytic core"/>
    <property type="match status" value="1"/>
</dbReference>
<dbReference type="InterPro" id="IPR044068">
    <property type="entry name" value="CB"/>
</dbReference>
<gene>
    <name evidence="8" type="ORF">STRIP9103_06450</name>
</gene>